<evidence type="ECO:0000259" key="1">
    <source>
        <dbReference type="Pfam" id="PF05050"/>
    </source>
</evidence>
<dbReference type="GO" id="GO:0008168">
    <property type="term" value="F:methyltransferase activity"/>
    <property type="evidence" value="ECO:0007669"/>
    <property type="project" value="UniProtKB-KW"/>
</dbReference>
<dbReference type="PANTHER" id="PTHR34203">
    <property type="entry name" value="METHYLTRANSFERASE, FKBM FAMILY PROTEIN"/>
    <property type="match status" value="1"/>
</dbReference>
<keyword evidence="2" id="KW-0808">Transferase</keyword>
<dbReference type="RefSeq" id="WP_011712378.1">
    <property type="nucleotide sequence ID" value="NC_008576.1"/>
</dbReference>
<dbReference type="InterPro" id="IPR029063">
    <property type="entry name" value="SAM-dependent_MTases_sf"/>
</dbReference>
<reference evidence="2 3" key="2">
    <citation type="journal article" date="2012" name="Int. J. Syst. Evol. Microbiol.">
        <title>Magnetococcus marinus gen. nov., sp. nov., a marine, magnetotactic bacterium that represents a novel lineage (Magnetococcaceae fam. nov.; Magnetococcales ord. nov.) at the base of the Alphaproteobacteria.</title>
        <authorList>
            <person name="Bazylinski D.A."/>
            <person name="Williams T.J."/>
            <person name="Lefevre C.T."/>
            <person name="Berg R.J."/>
            <person name="Zhang C.L."/>
            <person name="Bowser S.S."/>
            <person name="Dean A.J."/>
            <person name="Beveridge T.J."/>
        </authorList>
    </citation>
    <scope>NUCLEOTIDE SEQUENCE [LARGE SCALE GENOMIC DNA]</scope>
    <source>
        <strain evidence="3">ATCC BAA-1437 / JCM 17883 / MC-1</strain>
    </source>
</reference>
<dbReference type="SUPFAM" id="SSF53335">
    <property type="entry name" value="S-adenosyl-L-methionine-dependent methyltransferases"/>
    <property type="match status" value="1"/>
</dbReference>
<dbReference type="eggNOG" id="COG0030">
    <property type="taxonomic scope" value="Bacteria"/>
</dbReference>
<dbReference type="EMBL" id="CP000471">
    <property type="protein sequence ID" value="ABK43218.1"/>
    <property type="molecule type" value="Genomic_DNA"/>
</dbReference>
<accession>A0L5H5</accession>
<dbReference type="STRING" id="156889.Mmc1_0697"/>
<gene>
    <name evidence="2" type="ordered locus">Mmc1_0697</name>
</gene>
<evidence type="ECO:0000313" key="2">
    <source>
        <dbReference type="EMBL" id="ABK43218.1"/>
    </source>
</evidence>
<reference evidence="3" key="1">
    <citation type="journal article" date="2009" name="Appl. Environ. Microbiol.">
        <title>Complete genome sequence of the chemolithoautotrophic marine magnetotactic coccus strain MC-1.</title>
        <authorList>
            <person name="Schubbe S."/>
            <person name="Williams T.J."/>
            <person name="Xie G."/>
            <person name="Kiss H.E."/>
            <person name="Brettin T.S."/>
            <person name="Martinez D."/>
            <person name="Ross C.A."/>
            <person name="Schuler D."/>
            <person name="Cox B.L."/>
            <person name="Nealson K.H."/>
            <person name="Bazylinski D.A."/>
        </authorList>
    </citation>
    <scope>NUCLEOTIDE SEQUENCE [LARGE SCALE GENOMIC DNA]</scope>
    <source>
        <strain evidence="3">ATCC BAA-1437 / JCM 17883 / MC-1</strain>
    </source>
</reference>
<keyword evidence="3" id="KW-1185">Reference proteome</keyword>
<dbReference type="InterPro" id="IPR006342">
    <property type="entry name" value="FkbM_mtfrase"/>
</dbReference>
<dbReference type="HOGENOM" id="CLU_095342_0_0_5"/>
<evidence type="ECO:0000313" key="3">
    <source>
        <dbReference type="Proteomes" id="UP000002586"/>
    </source>
</evidence>
<name>A0L5H5_MAGMM</name>
<dbReference type="OrthoDB" id="5679686at2"/>
<organism evidence="2 3">
    <name type="scientific">Magnetococcus marinus (strain ATCC BAA-1437 / JCM 17883 / MC-1)</name>
    <dbReference type="NCBI Taxonomy" id="156889"/>
    <lineage>
        <taxon>Bacteria</taxon>
        <taxon>Pseudomonadati</taxon>
        <taxon>Pseudomonadota</taxon>
        <taxon>Magnetococcia</taxon>
        <taxon>Magnetococcales</taxon>
        <taxon>Magnetococcaceae</taxon>
        <taxon>Magnetococcus</taxon>
    </lineage>
</organism>
<dbReference type="PANTHER" id="PTHR34203:SF15">
    <property type="entry name" value="SLL1173 PROTEIN"/>
    <property type="match status" value="1"/>
</dbReference>
<keyword evidence="2" id="KW-0489">Methyltransferase</keyword>
<sequence>MNHPHEVTKGLFPGDIVFDIGAHIGDKAAWFAQRGLEVVCVEPQPEMVKQLTERFQNTPNVSIKGVGLGSKRGLLQMSIASKTPTLSTFAPHWKAGRFVNCEWDSSTNVEIILLDDLVNEFGVPRYCKIDVEGYEREVIKGLSQRIGIISYEFTNEYMDHALDVLQSLIKIGYTKFNLSLGEQDHFYFPRWLTYYELASTLHASRQNVNLWGDVYAN</sequence>
<dbReference type="Proteomes" id="UP000002586">
    <property type="component" value="Chromosome"/>
</dbReference>
<dbReference type="KEGG" id="mgm:Mmc1_0697"/>
<protein>
    <submittedName>
        <fullName evidence="2">Methyltransferase FkbM family</fullName>
    </submittedName>
</protein>
<dbReference type="NCBIfam" id="TIGR01444">
    <property type="entry name" value="fkbM_fam"/>
    <property type="match status" value="1"/>
</dbReference>
<feature type="domain" description="Methyltransferase FkbM" evidence="1">
    <location>
        <begin position="19"/>
        <end position="166"/>
    </location>
</feature>
<dbReference type="Gene3D" id="3.40.50.150">
    <property type="entry name" value="Vaccinia Virus protein VP39"/>
    <property type="match status" value="1"/>
</dbReference>
<dbReference type="AlphaFoldDB" id="A0L5H5"/>
<dbReference type="Pfam" id="PF05050">
    <property type="entry name" value="Methyltransf_21"/>
    <property type="match status" value="1"/>
</dbReference>
<dbReference type="InterPro" id="IPR052514">
    <property type="entry name" value="SAM-dependent_MTase"/>
</dbReference>
<proteinExistence type="predicted"/>
<dbReference type="GO" id="GO:0032259">
    <property type="term" value="P:methylation"/>
    <property type="evidence" value="ECO:0007669"/>
    <property type="project" value="UniProtKB-KW"/>
</dbReference>